<dbReference type="EMBL" id="JAFLQW010000050">
    <property type="protein sequence ID" value="MBO0347886.1"/>
    <property type="molecule type" value="Genomic_DNA"/>
</dbReference>
<comment type="caution">
    <text evidence="1">The sequence shown here is derived from an EMBL/GenBank/DDBJ whole genome shotgun (WGS) entry which is preliminary data.</text>
</comment>
<proteinExistence type="predicted"/>
<dbReference type="RefSeq" id="WP_207086463.1">
    <property type="nucleotide sequence ID" value="NZ_JAFLQW010000050.1"/>
</dbReference>
<dbReference type="Proteomes" id="UP000664844">
    <property type="component" value="Unassembled WGS sequence"/>
</dbReference>
<name>A0ABS3FLA2_9CYAN</name>
<gene>
    <name evidence="1" type="ORF">J0895_01930</name>
</gene>
<keyword evidence="2" id="KW-1185">Reference proteome</keyword>
<organism evidence="1 2">
    <name type="scientific">Phormidium pseudopriestleyi FRX01</name>
    <dbReference type="NCBI Taxonomy" id="1759528"/>
    <lineage>
        <taxon>Bacteria</taxon>
        <taxon>Bacillati</taxon>
        <taxon>Cyanobacteriota</taxon>
        <taxon>Cyanophyceae</taxon>
        <taxon>Oscillatoriophycideae</taxon>
        <taxon>Oscillatoriales</taxon>
        <taxon>Oscillatoriaceae</taxon>
        <taxon>Phormidium</taxon>
    </lineage>
</organism>
<protein>
    <submittedName>
        <fullName evidence="1">Uncharacterized protein</fullName>
    </submittedName>
</protein>
<sequence>MRGYVLCSWYNHWTSIIIEDIFRDHPAVLPAVGLIKKIDFFIRDIPFDLKVTYFPEGYIKDCRRLANERSELTLLKQWAREFDIRFSQELSESLLLSDLWKKARDHPSATSQNLIRELIYFRRQLIEHTQINPDRLITWLYENQGVRRFDASNRLFLILIDLDDFFASWKLKRAHPLLNSGIGNFLDNISASPGRGLNFNWNRECYTVVSDVIIITKPPR</sequence>
<reference evidence="1 2" key="1">
    <citation type="submission" date="2021-03" db="EMBL/GenBank/DDBJ databases">
        <title>Metabolic Capacity of the Antarctic Cyanobacterium Phormidium pseudopriestleyi that Sustains Oxygenic Photosynthesis in the Presence of Hydrogen Sulfide.</title>
        <authorList>
            <person name="Lumian J.E."/>
            <person name="Jungblut A.D."/>
            <person name="Dillon M.L."/>
            <person name="Hawes I."/>
            <person name="Doran P.T."/>
            <person name="Mackey T.J."/>
            <person name="Dick G.J."/>
            <person name="Grettenberger C.L."/>
            <person name="Sumner D.Y."/>
        </authorList>
    </citation>
    <scope>NUCLEOTIDE SEQUENCE [LARGE SCALE GENOMIC DNA]</scope>
    <source>
        <strain evidence="1 2">FRX01</strain>
    </source>
</reference>
<evidence type="ECO:0000313" key="1">
    <source>
        <dbReference type="EMBL" id="MBO0347886.1"/>
    </source>
</evidence>
<accession>A0ABS3FLA2</accession>
<evidence type="ECO:0000313" key="2">
    <source>
        <dbReference type="Proteomes" id="UP000664844"/>
    </source>
</evidence>